<proteinExistence type="predicted"/>
<gene>
    <name evidence="2" type="ORF">AVDCRST_MAG37-2398</name>
</gene>
<evidence type="ECO:0000313" key="2">
    <source>
        <dbReference type="EMBL" id="CAA9451622.1"/>
    </source>
</evidence>
<name>A0A6J4QYJ3_9ACTN</name>
<protein>
    <submittedName>
        <fullName evidence="2">Uncharacterized protein</fullName>
    </submittedName>
</protein>
<sequence length="37" mass="4225">GDRKRKRGHPLRGAGRQARGDSRAPKTSLLRRARDRD</sequence>
<evidence type="ECO:0000256" key="1">
    <source>
        <dbReference type="SAM" id="MobiDB-lite"/>
    </source>
</evidence>
<dbReference type="EMBL" id="CADCVD010000120">
    <property type="protein sequence ID" value="CAA9451622.1"/>
    <property type="molecule type" value="Genomic_DNA"/>
</dbReference>
<feature type="non-terminal residue" evidence="2">
    <location>
        <position position="1"/>
    </location>
</feature>
<reference evidence="2" key="1">
    <citation type="submission" date="2020-02" db="EMBL/GenBank/DDBJ databases">
        <authorList>
            <person name="Meier V. D."/>
        </authorList>
    </citation>
    <scope>NUCLEOTIDE SEQUENCE</scope>
    <source>
        <strain evidence="2">AVDCRST_MAG37</strain>
    </source>
</reference>
<organism evidence="2">
    <name type="scientific">uncultured Rubrobacteraceae bacterium</name>
    <dbReference type="NCBI Taxonomy" id="349277"/>
    <lineage>
        <taxon>Bacteria</taxon>
        <taxon>Bacillati</taxon>
        <taxon>Actinomycetota</taxon>
        <taxon>Rubrobacteria</taxon>
        <taxon>Rubrobacterales</taxon>
        <taxon>Rubrobacteraceae</taxon>
        <taxon>environmental samples</taxon>
    </lineage>
</organism>
<feature type="non-terminal residue" evidence="2">
    <location>
        <position position="37"/>
    </location>
</feature>
<feature type="compositionally biased region" description="Basic residues" evidence="1">
    <location>
        <begin position="1"/>
        <end position="10"/>
    </location>
</feature>
<feature type="region of interest" description="Disordered" evidence="1">
    <location>
        <begin position="1"/>
        <end position="37"/>
    </location>
</feature>
<accession>A0A6J4QYJ3</accession>
<dbReference type="AlphaFoldDB" id="A0A6J4QYJ3"/>